<evidence type="ECO:0000313" key="1">
    <source>
        <dbReference type="EMBL" id="KAK4544738.1"/>
    </source>
</evidence>
<organism evidence="1 2">
    <name type="scientific">Oleoguttula mirabilis</name>
    <dbReference type="NCBI Taxonomy" id="1507867"/>
    <lineage>
        <taxon>Eukaryota</taxon>
        <taxon>Fungi</taxon>
        <taxon>Dikarya</taxon>
        <taxon>Ascomycota</taxon>
        <taxon>Pezizomycotina</taxon>
        <taxon>Dothideomycetes</taxon>
        <taxon>Dothideomycetidae</taxon>
        <taxon>Mycosphaerellales</taxon>
        <taxon>Teratosphaeriaceae</taxon>
        <taxon>Oleoguttula</taxon>
    </lineage>
</organism>
<keyword evidence="2" id="KW-1185">Reference proteome</keyword>
<proteinExistence type="predicted"/>
<evidence type="ECO:0000313" key="2">
    <source>
        <dbReference type="Proteomes" id="UP001324427"/>
    </source>
</evidence>
<dbReference type="PANTHER" id="PTHR32046:SF11">
    <property type="entry name" value="IMMUNE-ASSOCIATED NUCLEOTIDE-BINDING PROTEIN 10-LIKE"/>
    <property type="match status" value="1"/>
</dbReference>
<dbReference type="AlphaFoldDB" id="A0AAV9JJQ7"/>
<reference evidence="1 2" key="1">
    <citation type="submission" date="2021-11" db="EMBL/GenBank/DDBJ databases">
        <title>Black yeast isolated from Biological Soil Crust.</title>
        <authorList>
            <person name="Kurbessoian T."/>
        </authorList>
    </citation>
    <scope>NUCLEOTIDE SEQUENCE [LARGE SCALE GENOMIC DNA]</scope>
    <source>
        <strain evidence="1 2">CCFEE 5522</strain>
    </source>
</reference>
<dbReference type="SUPFAM" id="SSF52540">
    <property type="entry name" value="P-loop containing nucleoside triphosphate hydrolases"/>
    <property type="match status" value="1"/>
</dbReference>
<protein>
    <recommendedName>
        <fullName evidence="3">G domain-containing protein</fullName>
    </recommendedName>
</protein>
<dbReference type="Proteomes" id="UP001324427">
    <property type="component" value="Unassembled WGS sequence"/>
</dbReference>
<sequence length="274" mass="30998">MTKLTIDQALETQGLACVIPSAFTWQSLEGDDYVAKHVRAVPNAGAHNNEQAIRDEHDGTEVQSATQQAKLHCVMAGNTRVNLIDTPGIGDTRGSSQDKKNMDDVLEKLRSVRELHGVLILLKPNDSRLDVMFKFCLKELLTHLYRDAAKNMVFGFTNSRNTSFRPGETYNLLKHMLDDEPHSNGIDIHDMGDIQDYRLSWEKSAAETYRMLEHFKPTNTAPHAVESTWSLHRTREIVRVLTIPMADITQTISRNIALLKDEQRTFSARQDVEG</sequence>
<name>A0AAV9JJQ7_9PEZI</name>
<dbReference type="InterPro" id="IPR027417">
    <property type="entry name" value="P-loop_NTPase"/>
</dbReference>
<dbReference type="PANTHER" id="PTHR32046">
    <property type="entry name" value="G DOMAIN-CONTAINING PROTEIN"/>
    <property type="match status" value="1"/>
</dbReference>
<gene>
    <name evidence="1" type="ORF">LTR36_003987</name>
</gene>
<dbReference type="Gene3D" id="3.40.50.300">
    <property type="entry name" value="P-loop containing nucleotide triphosphate hydrolases"/>
    <property type="match status" value="1"/>
</dbReference>
<dbReference type="EMBL" id="JAVFHQ010000023">
    <property type="protein sequence ID" value="KAK4544738.1"/>
    <property type="molecule type" value="Genomic_DNA"/>
</dbReference>
<accession>A0AAV9JJQ7</accession>
<comment type="caution">
    <text evidence="1">The sequence shown here is derived from an EMBL/GenBank/DDBJ whole genome shotgun (WGS) entry which is preliminary data.</text>
</comment>
<evidence type="ECO:0008006" key="3">
    <source>
        <dbReference type="Google" id="ProtNLM"/>
    </source>
</evidence>